<keyword evidence="2" id="KW-1185">Reference proteome</keyword>
<comment type="caution">
    <text evidence="1">The sequence shown here is derived from an EMBL/GenBank/DDBJ whole genome shotgun (WGS) entry which is preliminary data.</text>
</comment>
<dbReference type="Proteomes" id="UP000244817">
    <property type="component" value="Unassembled WGS sequence"/>
</dbReference>
<evidence type="ECO:0000313" key="2">
    <source>
        <dbReference type="Proteomes" id="UP000244817"/>
    </source>
</evidence>
<reference evidence="1 2" key="1">
    <citation type="submission" date="2018-04" db="EMBL/GenBank/DDBJ databases">
        <title>Pelagivirga bohaiensis gen. nov., sp. nov., a bacterium isolated from the Bohai Sea.</title>
        <authorList>
            <person name="Ji X."/>
        </authorList>
    </citation>
    <scope>NUCLEOTIDE SEQUENCE [LARGE SCALE GENOMIC DNA]</scope>
    <source>
        <strain evidence="1 2">BH-SD16</strain>
    </source>
</reference>
<gene>
    <name evidence="1" type="ORF">DC363_09850</name>
</gene>
<sequence>MTWLPPAFALLSEPTGETIRRFNQFALSRICPGSKGAHLFRRNFSKSAKILELKVEDEENFADRILFAKHGQVGKSVELAKEILRGAISRRREEITLEFAERVFRKTNSTMGMTPFEAAGWSAVEAELLSIGWAQ</sequence>
<dbReference type="AlphaFoldDB" id="A0A2T7FVP6"/>
<name>A0A2T7FVP6_9RHOB</name>
<protein>
    <submittedName>
        <fullName evidence="1">Uncharacterized protein</fullName>
    </submittedName>
</protein>
<accession>A0A2T7FVP6</accession>
<proteinExistence type="predicted"/>
<dbReference type="EMBL" id="QCYG01000006">
    <property type="protein sequence ID" value="PVA06209.1"/>
    <property type="molecule type" value="Genomic_DNA"/>
</dbReference>
<dbReference type="OrthoDB" id="5288220at2"/>
<evidence type="ECO:0000313" key="1">
    <source>
        <dbReference type="EMBL" id="PVA06209.1"/>
    </source>
</evidence>
<dbReference type="RefSeq" id="WP_108640990.1">
    <property type="nucleotide sequence ID" value="NZ_QCYG01000006.1"/>
</dbReference>
<organism evidence="1 2">
    <name type="scientific">Thalassorhabdomicrobium marinisediminis</name>
    <dbReference type="NCBI Taxonomy" id="2170577"/>
    <lineage>
        <taxon>Bacteria</taxon>
        <taxon>Pseudomonadati</taxon>
        <taxon>Pseudomonadota</taxon>
        <taxon>Alphaproteobacteria</taxon>
        <taxon>Rhodobacterales</taxon>
        <taxon>Paracoccaceae</taxon>
        <taxon>Thalassorhabdomicrobium</taxon>
    </lineage>
</organism>